<evidence type="ECO:0000313" key="2">
    <source>
        <dbReference type="EMBL" id="GJJ13585.1"/>
    </source>
</evidence>
<gene>
    <name evidence="2" type="ORF">Clacol_007841</name>
</gene>
<accession>A0AAV5ANU0</accession>
<organism evidence="2 3">
    <name type="scientific">Clathrus columnatus</name>
    <dbReference type="NCBI Taxonomy" id="1419009"/>
    <lineage>
        <taxon>Eukaryota</taxon>
        <taxon>Fungi</taxon>
        <taxon>Dikarya</taxon>
        <taxon>Basidiomycota</taxon>
        <taxon>Agaricomycotina</taxon>
        <taxon>Agaricomycetes</taxon>
        <taxon>Phallomycetidae</taxon>
        <taxon>Phallales</taxon>
        <taxon>Clathraceae</taxon>
        <taxon>Clathrus</taxon>
    </lineage>
</organism>
<dbReference type="AlphaFoldDB" id="A0AAV5ANU0"/>
<dbReference type="Proteomes" id="UP001050691">
    <property type="component" value="Unassembled WGS sequence"/>
</dbReference>
<protein>
    <submittedName>
        <fullName evidence="2">Uncharacterized protein</fullName>
    </submittedName>
</protein>
<dbReference type="EMBL" id="BPWL01000009">
    <property type="protein sequence ID" value="GJJ13585.1"/>
    <property type="molecule type" value="Genomic_DNA"/>
</dbReference>
<proteinExistence type="predicted"/>
<feature type="region of interest" description="Disordered" evidence="1">
    <location>
        <begin position="85"/>
        <end position="124"/>
    </location>
</feature>
<name>A0AAV5ANU0_9AGAM</name>
<evidence type="ECO:0000313" key="3">
    <source>
        <dbReference type="Proteomes" id="UP001050691"/>
    </source>
</evidence>
<comment type="caution">
    <text evidence="2">The sequence shown here is derived from an EMBL/GenBank/DDBJ whole genome shotgun (WGS) entry which is preliminary data.</text>
</comment>
<keyword evidence="3" id="KW-1185">Reference proteome</keyword>
<sequence>MTGVPENAIKVRKSSEGKVYNTEKAYGGLATIFVEARPGVLINNATVTNNPYSFAFQSTSTDKTRISTNRHYGPFPSDVLPQLVAPSESESESSLTNRRKQRRLSEDDVGSIESYVPRTDQNTPGHVQVAFPITSSGYQLSINQRHFRKLITGGEKRALECYQAETPKSRVSIFTHKLYLPSVPYSYSPPPLSPSPQKPDYERPLYDILVLLSISPDIPHPFSCRSIPYPKRKLKRFNNADPRLNRLAIKLLFKDDDHALSGQWTTAGDPLLVRLLELYDSFQPGAEKEEIDYLCLKYYDKYVVQNEKLTW</sequence>
<evidence type="ECO:0000256" key="1">
    <source>
        <dbReference type="SAM" id="MobiDB-lite"/>
    </source>
</evidence>
<reference evidence="2" key="1">
    <citation type="submission" date="2021-10" db="EMBL/GenBank/DDBJ databases">
        <title>De novo Genome Assembly of Clathrus columnatus (Basidiomycota, Fungi) Using Illumina and Nanopore Sequence Data.</title>
        <authorList>
            <person name="Ogiso-Tanaka E."/>
            <person name="Itagaki H."/>
            <person name="Hosoya T."/>
            <person name="Hosaka K."/>
        </authorList>
    </citation>
    <scope>NUCLEOTIDE SEQUENCE</scope>
    <source>
        <strain evidence="2">MO-923</strain>
    </source>
</reference>